<protein>
    <recommendedName>
        <fullName evidence="3">Mediator of RNA polymerase II transcription subunit 16</fullName>
    </recommendedName>
</protein>
<dbReference type="PANTHER" id="PTHR35130">
    <property type="entry name" value="MEDIATOR OF RNA POLYMERASE II TRANSCRIPTION SUBUNIT 16"/>
    <property type="match status" value="1"/>
</dbReference>
<dbReference type="GO" id="GO:0016592">
    <property type="term" value="C:mediator complex"/>
    <property type="evidence" value="ECO:0007669"/>
    <property type="project" value="InterPro"/>
</dbReference>
<dbReference type="EMBL" id="CAMGYJ010000004">
    <property type="protein sequence ID" value="CAI0407419.1"/>
    <property type="molecule type" value="Genomic_DNA"/>
</dbReference>
<proteinExistence type="predicted"/>
<organism evidence="1 2">
    <name type="scientific">Linum tenue</name>
    <dbReference type="NCBI Taxonomy" id="586396"/>
    <lineage>
        <taxon>Eukaryota</taxon>
        <taxon>Viridiplantae</taxon>
        <taxon>Streptophyta</taxon>
        <taxon>Embryophyta</taxon>
        <taxon>Tracheophyta</taxon>
        <taxon>Spermatophyta</taxon>
        <taxon>Magnoliopsida</taxon>
        <taxon>eudicotyledons</taxon>
        <taxon>Gunneridae</taxon>
        <taxon>Pentapetalae</taxon>
        <taxon>rosids</taxon>
        <taxon>fabids</taxon>
        <taxon>Malpighiales</taxon>
        <taxon>Linaceae</taxon>
        <taxon>Linum</taxon>
    </lineage>
</organism>
<comment type="caution">
    <text evidence="1">The sequence shown here is derived from an EMBL/GenBank/DDBJ whole genome shotgun (WGS) entry which is preliminary data.</text>
</comment>
<evidence type="ECO:0000313" key="1">
    <source>
        <dbReference type="EMBL" id="CAI0407419.1"/>
    </source>
</evidence>
<dbReference type="GO" id="GO:0006355">
    <property type="term" value="P:regulation of DNA-templated transcription"/>
    <property type="evidence" value="ECO:0007669"/>
    <property type="project" value="InterPro"/>
</dbReference>
<dbReference type="PANTHER" id="PTHR35130:SF1">
    <property type="entry name" value="MEDIATOR OF RNA POLYMERASE II TRANSCRIPTION SUBUNIT 16"/>
    <property type="match status" value="1"/>
</dbReference>
<name>A0AAV0JDR1_9ROSI</name>
<evidence type="ECO:0008006" key="3">
    <source>
        <dbReference type="Google" id="ProtNLM"/>
    </source>
</evidence>
<dbReference type="InterPro" id="IPR038836">
    <property type="entry name" value="MED16"/>
</dbReference>
<gene>
    <name evidence="1" type="ORF">LITE_LOCUS13561</name>
</gene>
<dbReference type="AlphaFoldDB" id="A0AAV0JDR1"/>
<sequence>MATTLHFLAGSHFPNGSNTLESFADSPRDSVQFIEWSPASCPRALLIANFHGRITIWTQPSQGPANLVRDASCWQREHEWRQDIAVVTKWLSGASPVCCSALYVPCSVAV</sequence>
<reference evidence="1" key="1">
    <citation type="submission" date="2022-08" db="EMBL/GenBank/DDBJ databases">
        <authorList>
            <person name="Gutierrez-Valencia J."/>
        </authorList>
    </citation>
    <scope>NUCLEOTIDE SEQUENCE</scope>
</reference>
<accession>A0AAV0JDR1</accession>
<dbReference type="Proteomes" id="UP001154282">
    <property type="component" value="Unassembled WGS sequence"/>
</dbReference>
<evidence type="ECO:0000313" key="2">
    <source>
        <dbReference type="Proteomes" id="UP001154282"/>
    </source>
</evidence>
<keyword evidence="2" id="KW-1185">Reference proteome</keyword>